<sequence>MKEEFEGAIDFVPTKLDEHGLILNPTKSTYAGVVGLSTSTESVTTPERLRALREMPAPTTAAELQQFLCGSNWMRTGLVDYSRGYSPLQERLDEALSETRKTKRAAAGMKEQRLKPLKRLLGNSAMLTYPDPSKQLIQFSEASDRGGGI</sequence>
<dbReference type="PANTHER" id="PTHR33064:SF37">
    <property type="entry name" value="RIBONUCLEASE H"/>
    <property type="match status" value="1"/>
</dbReference>
<dbReference type="AlphaFoldDB" id="A0A2P4WYN7"/>
<accession>A0A2P4WYN7</accession>
<evidence type="ECO:0008006" key="3">
    <source>
        <dbReference type="Google" id="ProtNLM"/>
    </source>
</evidence>
<dbReference type="OrthoDB" id="104731at2759"/>
<dbReference type="SUPFAM" id="SSF56672">
    <property type="entry name" value="DNA/RNA polymerases"/>
    <property type="match status" value="1"/>
</dbReference>
<evidence type="ECO:0000313" key="2">
    <source>
        <dbReference type="Proteomes" id="UP000237271"/>
    </source>
</evidence>
<dbReference type="PANTHER" id="PTHR33064">
    <property type="entry name" value="POL PROTEIN"/>
    <property type="match status" value="1"/>
</dbReference>
<organism evidence="1 2">
    <name type="scientific">Phytophthora palmivora</name>
    <dbReference type="NCBI Taxonomy" id="4796"/>
    <lineage>
        <taxon>Eukaryota</taxon>
        <taxon>Sar</taxon>
        <taxon>Stramenopiles</taxon>
        <taxon>Oomycota</taxon>
        <taxon>Peronosporomycetes</taxon>
        <taxon>Peronosporales</taxon>
        <taxon>Peronosporaceae</taxon>
        <taxon>Phytophthora</taxon>
    </lineage>
</organism>
<dbReference type="InterPro" id="IPR043128">
    <property type="entry name" value="Rev_trsase/Diguanyl_cyclase"/>
</dbReference>
<proteinExistence type="predicted"/>
<keyword evidence="2" id="KW-1185">Reference proteome</keyword>
<dbReference type="Gene3D" id="3.30.70.270">
    <property type="match status" value="1"/>
</dbReference>
<gene>
    <name evidence="1" type="ORF">PHPALM_36941</name>
</gene>
<dbReference type="EMBL" id="NCKW01020251">
    <property type="protein sequence ID" value="POM58411.1"/>
    <property type="molecule type" value="Genomic_DNA"/>
</dbReference>
<protein>
    <recommendedName>
        <fullName evidence="3">Reverse transcriptase</fullName>
    </recommendedName>
</protein>
<name>A0A2P4WYN7_9STRA</name>
<comment type="caution">
    <text evidence="1">The sequence shown here is derived from an EMBL/GenBank/DDBJ whole genome shotgun (WGS) entry which is preliminary data.</text>
</comment>
<reference evidence="1 2" key="1">
    <citation type="journal article" date="2017" name="Genome Biol. Evol.">
        <title>Phytophthora megakarya and P. palmivora, closely related causal agents of cacao black pod rot, underwent increases in genome sizes and gene numbers by different mechanisms.</title>
        <authorList>
            <person name="Ali S.S."/>
            <person name="Shao J."/>
            <person name="Lary D.J."/>
            <person name="Kronmiller B."/>
            <person name="Shen D."/>
            <person name="Strem M.D."/>
            <person name="Amoako-Attah I."/>
            <person name="Akrofi A.Y."/>
            <person name="Begoude B.A."/>
            <person name="Ten Hoopen G.M."/>
            <person name="Coulibaly K."/>
            <person name="Kebe B.I."/>
            <person name="Melnick R.L."/>
            <person name="Guiltinan M.J."/>
            <person name="Tyler B.M."/>
            <person name="Meinhardt L.W."/>
            <person name="Bailey B.A."/>
        </authorList>
    </citation>
    <scope>NUCLEOTIDE SEQUENCE [LARGE SCALE GENOMIC DNA]</scope>
    <source>
        <strain evidence="2">sbr112.9</strain>
    </source>
</reference>
<evidence type="ECO:0000313" key="1">
    <source>
        <dbReference type="EMBL" id="POM58411.1"/>
    </source>
</evidence>
<dbReference type="Proteomes" id="UP000237271">
    <property type="component" value="Unassembled WGS sequence"/>
</dbReference>
<dbReference type="InterPro" id="IPR043502">
    <property type="entry name" value="DNA/RNA_pol_sf"/>
</dbReference>
<dbReference type="InterPro" id="IPR051320">
    <property type="entry name" value="Viral_Replic_Matur_Polypro"/>
</dbReference>